<dbReference type="PROSITE" id="PS51257">
    <property type="entry name" value="PROKAR_LIPOPROTEIN"/>
    <property type="match status" value="1"/>
</dbReference>
<dbReference type="PANTHER" id="PTHR12151:SF25">
    <property type="entry name" value="LINALOOL DEHYDRATASE_ISOMERASE DOMAIN-CONTAINING PROTEIN"/>
    <property type="match status" value="1"/>
</dbReference>
<sequence>MLRRVLFCCCLLALMACTPQPAAPQFKGSDISGVAFGGNFTLTDQQGKTVSLADFRGKAVALFFGYTHCPDVCPTTLLEYAQAMKALGPQADRVQVLFVSLDPARDTPAVLAAYVPHFDRRFIGLTGSQAQVDRVATQFKVVAQKVATEGGGYTLDHSAGSYLFDGAGNLRLYQAYGTPSAALVHDIRELLR</sequence>
<keyword evidence="2 3" id="KW-0186">Copper</keyword>
<dbReference type="FunFam" id="3.40.30.10:FF:000013">
    <property type="entry name" value="Blast:Protein SCO1 homolog, mitochondrial"/>
    <property type="match status" value="1"/>
</dbReference>
<dbReference type="Gene3D" id="3.40.30.10">
    <property type="entry name" value="Glutaredoxin"/>
    <property type="match status" value="1"/>
</dbReference>
<evidence type="ECO:0000313" key="8">
    <source>
        <dbReference type="Proteomes" id="UP000467214"/>
    </source>
</evidence>
<dbReference type="PROSITE" id="PS51352">
    <property type="entry name" value="THIOREDOXIN_2"/>
    <property type="match status" value="1"/>
</dbReference>
<feature type="disulfide bond" description="Redox-active" evidence="4">
    <location>
        <begin position="69"/>
        <end position="73"/>
    </location>
</feature>
<comment type="caution">
    <text evidence="7">The sequence shown here is derived from an EMBL/GenBank/DDBJ whole genome shotgun (WGS) entry which is preliminary data.</text>
</comment>
<dbReference type="CDD" id="cd02968">
    <property type="entry name" value="SCO"/>
    <property type="match status" value="1"/>
</dbReference>
<feature type="binding site" evidence="3">
    <location>
        <position position="69"/>
    </location>
    <ligand>
        <name>Cu cation</name>
        <dbReference type="ChEBI" id="CHEBI:23378"/>
    </ligand>
</feature>
<dbReference type="EMBL" id="WSSB01000002">
    <property type="protein sequence ID" value="MXR36087.1"/>
    <property type="molecule type" value="Genomic_DNA"/>
</dbReference>
<dbReference type="Proteomes" id="UP000467214">
    <property type="component" value="Unassembled WGS sequence"/>
</dbReference>
<dbReference type="InterPro" id="IPR036249">
    <property type="entry name" value="Thioredoxin-like_sf"/>
</dbReference>
<dbReference type="InterPro" id="IPR003782">
    <property type="entry name" value="SCO1/SenC"/>
</dbReference>
<evidence type="ECO:0000256" key="3">
    <source>
        <dbReference type="PIRSR" id="PIRSR603782-1"/>
    </source>
</evidence>
<feature type="binding site" evidence="3">
    <location>
        <position position="157"/>
    </location>
    <ligand>
        <name>Cu cation</name>
        <dbReference type="ChEBI" id="CHEBI:23378"/>
    </ligand>
</feature>
<dbReference type="PANTHER" id="PTHR12151">
    <property type="entry name" value="ELECTRON TRANSPORT PROTIN SCO1/SENC FAMILY MEMBER"/>
    <property type="match status" value="1"/>
</dbReference>
<dbReference type="GO" id="GO:0046872">
    <property type="term" value="F:metal ion binding"/>
    <property type="evidence" value="ECO:0007669"/>
    <property type="project" value="UniProtKB-KW"/>
</dbReference>
<dbReference type="SUPFAM" id="SSF52833">
    <property type="entry name" value="Thioredoxin-like"/>
    <property type="match status" value="1"/>
</dbReference>
<comment type="similarity">
    <text evidence="1">Belongs to the SCO1/2 family.</text>
</comment>
<evidence type="ECO:0000256" key="4">
    <source>
        <dbReference type="PIRSR" id="PIRSR603782-2"/>
    </source>
</evidence>
<dbReference type="AlphaFoldDB" id="A0A845BH76"/>
<gene>
    <name evidence="7" type="ORF">GQF02_03735</name>
</gene>
<evidence type="ECO:0000256" key="2">
    <source>
        <dbReference type="ARBA" id="ARBA00023008"/>
    </source>
</evidence>
<proteinExistence type="inferred from homology"/>
<keyword evidence="5" id="KW-0732">Signal</keyword>
<organism evidence="7 8">
    <name type="scientific">Craterilacuibacter sinensis</name>
    <dbReference type="NCBI Taxonomy" id="2686017"/>
    <lineage>
        <taxon>Bacteria</taxon>
        <taxon>Pseudomonadati</taxon>
        <taxon>Pseudomonadota</taxon>
        <taxon>Betaproteobacteria</taxon>
        <taxon>Neisseriales</taxon>
        <taxon>Neisseriaceae</taxon>
        <taxon>Craterilacuibacter</taxon>
    </lineage>
</organism>
<evidence type="ECO:0000313" key="7">
    <source>
        <dbReference type="EMBL" id="MXR36087.1"/>
    </source>
</evidence>
<dbReference type="InterPro" id="IPR013766">
    <property type="entry name" value="Thioredoxin_domain"/>
</dbReference>
<reference evidence="7 8" key="1">
    <citation type="submission" date="2019-12" db="EMBL/GenBank/DDBJ databases">
        <title>Neisseriaceae gen. nov. sp. Genome sequencing and assembly.</title>
        <authorList>
            <person name="Liu Z."/>
            <person name="Li A."/>
        </authorList>
    </citation>
    <scope>NUCLEOTIDE SEQUENCE [LARGE SCALE GENOMIC DNA]</scope>
    <source>
        <strain evidence="7 8">B2N2-7</strain>
    </source>
</reference>
<dbReference type="Pfam" id="PF02630">
    <property type="entry name" value="SCO1-SenC"/>
    <property type="match status" value="1"/>
</dbReference>
<keyword evidence="8" id="KW-1185">Reference proteome</keyword>
<feature type="binding site" evidence="3">
    <location>
        <position position="73"/>
    </location>
    <ligand>
        <name>Cu cation</name>
        <dbReference type="ChEBI" id="CHEBI:23378"/>
    </ligand>
</feature>
<protein>
    <submittedName>
        <fullName evidence="7">Redoxin domain-containing protein</fullName>
    </submittedName>
</protein>
<evidence type="ECO:0000256" key="1">
    <source>
        <dbReference type="ARBA" id="ARBA00010996"/>
    </source>
</evidence>
<evidence type="ECO:0000259" key="6">
    <source>
        <dbReference type="PROSITE" id="PS51352"/>
    </source>
</evidence>
<keyword evidence="3" id="KW-0479">Metal-binding</keyword>
<keyword evidence="4" id="KW-1015">Disulfide bond</keyword>
<feature type="signal peptide" evidence="5">
    <location>
        <begin position="1"/>
        <end position="22"/>
    </location>
</feature>
<evidence type="ECO:0000256" key="5">
    <source>
        <dbReference type="SAM" id="SignalP"/>
    </source>
</evidence>
<dbReference type="RefSeq" id="WP_160794931.1">
    <property type="nucleotide sequence ID" value="NZ_WSSB01000002.1"/>
</dbReference>
<feature type="chain" id="PRO_5032446524" evidence="5">
    <location>
        <begin position="23"/>
        <end position="192"/>
    </location>
</feature>
<name>A0A845BH76_9NEIS</name>
<feature type="domain" description="Thioredoxin" evidence="6">
    <location>
        <begin position="17"/>
        <end position="192"/>
    </location>
</feature>
<accession>A0A845BH76</accession>